<name>A0ACB7T418_HYAAI</name>
<comment type="caution">
    <text evidence="1">The sequence shown here is derived from an EMBL/GenBank/DDBJ whole genome shotgun (WGS) entry which is preliminary data.</text>
</comment>
<dbReference type="Proteomes" id="UP000821845">
    <property type="component" value="Chromosome 11"/>
</dbReference>
<dbReference type="EMBL" id="CM023491">
    <property type="protein sequence ID" value="KAH6940818.1"/>
    <property type="molecule type" value="Genomic_DNA"/>
</dbReference>
<accession>A0ACB7T418</accession>
<protein>
    <submittedName>
        <fullName evidence="1">Uncharacterized protein</fullName>
    </submittedName>
</protein>
<evidence type="ECO:0000313" key="1">
    <source>
        <dbReference type="EMBL" id="KAH6940818.1"/>
    </source>
</evidence>
<keyword evidence="2" id="KW-1185">Reference proteome</keyword>
<organism evidence="1 2">
    <name type="scientific">Hyalomma asiaticum</name>
    <name type="common">Tick</name>
    <dbReference type="NCBI Taxonomy" id="266040"/>
    <lineage>
        <taxon>Eukaryota</taxon>
        <taxon>Metazoa</taxon>
        <taxon>Ecdysozoa</taxon>
        <taxon>Arthropoda</taxon>
        <taxon>Chelicerata</taxon>
        <taxon>Arachnida</taxon>
        <taxon>Acari</taxon>
        <taxon>Parasitiformes</taxon>
        <taxon>Ixodida</taxon>
        <taxon>Ixodoidea</taxon>
        <taxon>Ixodidae</taxon>
        <taxon>Hyalomminae</taxon>
        <taxon>Hyalomma</taxon>
    </lineage>
</organism>
<sequence length="317" mass="33894">MIEWCPTSVVSLRAGALAEIRHSVRPSIRFVTYFATIKGTLQCLRTSPIAILVNKLAGSILRAPPSPLDSAIVCSGPHPRHSVPQQRTTPEPRRVAGRLQTCPVTRSTALGRATRAHGAVCSDVALGATARAQGPRRLGRTRHVFLPWPYDAQKVHKGTCRSSVARTIVHPIVSLGLAMIRRNAAGSTSATCVLAPGRSLRDTLTLHVSRVTSRMAPATRLMLLLSSLMTSHAGASVRLVCVRKATYALVRRSRQRPALTAGPSGTSWPRARASCRCPQAQDSSVGQPAGSSNVRGGRRPGHRTVAGHALNGRPNRD</sequence>
<reference evidence="1" key="1">
    <citation type="submission" date="2020-05" db="EMBL/GenBank/DDBJ databases">
        <title>Large-scale comparative analyses of tick genomes elucidate their genetic diversity and vector capacities.</title>
        <authorList>
            <person name="Jia N."/>
            <person name="Wang J."/>
            <person name="Shi W."/>
            <person name="Du L."/>
            <person name="Sun Y."/>
            <person name="Zhan W."/>
            <person name="Jiang J."/>
            <person name="Wang Q."/>
            <person name="Zhang B."/>
            <person name="Ji P."/>
            <person name="Sakyi L.B."/>
            <person name="Cui X."/>
            <person name="Yuan T."/>
            <person name="Jiang B."/>
            <person name="Yang W."/>
            <person name="Lam T.T.-Y."/>
            <person name="Chang Q."/>
            <person name="Ding S."/>
            <person name="Wang X."/>
            <person name="Zhu J."/>
            <person name="Ruan X."/>
            <person name="Zhao L."/>
            <person name="Wei J."/>
            <person name="Que T."/>
            <person name="Du C."/>
            <person name="Cheng J."/>
            <person name="Dai P."/>
            <person name="Han X."/>
            <person name="Huang E."/>
            <person name="Gao Y."/>
            <person name="Liu J."/>
            <person name="Shao H."/>
            <person name="Ye R."/>
            <person name="Li L."/>
            <person name="Wei W."/>
            <person name="Wang X."/>
            <person name="Wang C."/>
            <person name="Yang T."/>
            <person name="Huo Q."/>
            <person name="Li W."/>
            <person name="Guo W."/>
            <person name="Chen H."/>
            <person name="Zhou L."/>
            <person name="Ni X."/>
            <person name="Tian J."/>
            <person name="Zhou Y."/>
            <person name="Sheng Y."/>
            <person name="Liu T."/>
            <person name="Pan Y."/>
            <person name="Xia L."/>
            <person name="Li J."/>
            <person name="Zhao F."/>
            <person name="Cao W."/>
        </authorList>
    </citation>
    <scope>NUCLEOTIDE SEQUENCE</scope>
    <source>
        <strain evidence="1">Hyas-2018</strain>
    </source>
</reference>
<evidence type="ECO:0000313" key="2">
    <source>
        <dbReference type="Proteomes" id="UP000821845"/>
    </source>
</evidence>
<proteinExistence type="predicted"/>
<gene>
    <name evidence="1" type="ORF">HPB50_007820</name>
</gene>